<evidence type="ECO:0000313" key="12">
    <source>
        <dbReference type="Proteomes" id="UP001295444"/>
    </source>
</evidence>
<proteinExistence type="predicted"/>
<keyword evidence="3" id="KW-0272">Extracellular matrix</keyword>
<dbReference type="InterPro" id="IPR013320">
    <property type="entry name" value="ConA-like_dom_sf"/>
</dbReference>
<keyword evidence="5" id="KW-0677">Repeat</keyword>
<name>A0AAD1WEY3_PELCU</name>
<reference evidence="11" key="1">
    <citation type="submission" date="2022-03" db="EMBL/GenBank/DDBJ databases">
        <authorList>
            <person name="Alioto T."/>
            <person name="Alioto T."/>
            <person name="Gomez Garrido J."/>
        </authorList>
    </citation>
    <scope>NUCLEOTIDE SEQUENCE</scope>
</reference>
<evidence type="ECO:0000256" key="3">
    <source>
        <dbReference type="ARBA" id="ARBA00022530"/>
    </source>
</evidence>
<feature type="region of interest" description="Disordered" evidence="8">
    <location>
        <begin position="268"/>
        <end position="306"/>
    </location>
</feature>
<protein>
    <recommendedName>
        <fullName evidence="10">Thrombospondin-like N-terminal domain-containing protein</fullName>
    </recommendedName>
</protein>
<feature type="signal peptide" evidence="9">
    <location>
        <begin position="1"/>
        <end position="37"/>
    </location>
</feature>
<evidence type="ECO:0000256" key="5">
    <source>
        <dbReference type="ARBA" id="ARBA00022737"/>
    </source>
</evidence>
<dbReference type="AlphaFoldDB" id="A0AAD1WEY3"/>
<accession>A0AAD1WEY3</accession>
<organism evidence="11 12">
    <name type="scientific">Pelobates cultripes</name>
    <name type="common">Western spadefoot toad</name>
    <dbReference type="NCBI Taxonomy" id="61616"/>
    <lineage>
        <taxon>Eukaryota</taxon>
        <taxon>Metazoa</taxon>
        <taxon>Chordata</taxon>
        <taxon>Craniata</taxon>
        <taxon>Vertebrata</taxon>
        <taxon>Euteleostomi</taxon>
        <taxon>Amphibia</taxon>
        <taxon>Batrachia</taxon>
        <taxon>Anura</taxon>
        <taxon>Pelobatoidea</taxon>
        <taxon>Pelobatidae</taxon>
        <taxon>Pelobates</taxon>
    </lineage>
</organism>
<keyword evidence="12" id="KW-1185">Reference proteome</keyword>
<feature type="compositionally biased region" description="Low complexity" evidence="8">
    <location>
        <begin position="279"/>
        <end position="292"/>
    </location>
</feature>
<comment type="subcellular location">
    <subcellularLocation>
        <location evidence="1">Secreted</location>
        <location evidence="1">Extracellular space</location>
        <location evidence="1">Extracellular matrix</location>
    </subcellularLocation>
</comment>
<evidence type="ECO:0000313" key="11">
    <source>
        <dbReference type="EMBL" id="CAH2310404.1"/>
    </source>
</evidence>
<keyword evidence="2" id="KW-0964">Secreted</keyword>
<dbReference type="EMBL" id="OW240919">
    <property type="protein sequence ID" value="CAH2310404.1"/>
    <property type="molecule type" value="Genomic_DNA"/>
</dbReference>
<sequence length="448" mass="49977">MHLGTQRTRSGNSSPTARAIRFVFLIAICRAVGVADGQGINILQKLKAEDKTFSPLATASTPLWFSGAEAYKGKLAGGGLVLTPHTIIEFPVEKLLPFSFGSSFSVLISLRSDKLNNAFLFSIRNKNRLYFGVQLLPRKVVVHLDGKQSVSFDYSVHDGEWHSFALSIGEKSVALFSECGEKNLIKKVTLGTQNFGLGSVFTIGRMNLNSAQFEGAICQLEIIPSAEASTNYCQYVKQQCRQADTYRSTFQTAGGALVTNRNIKNEMQSSQNKNSNLISNSTASPSNSSIRNTTKPDRSLLPKTTDVDSLKDETKIQRIFNRTLYRSSISTPRQSHVDSWYQGFYDEDHHYNPENSYENYDYDYEEINSMFEMEQLRGGKGDLGPPNRSGIQTKSGKDTFQQQPAKAHKRHFLTAVNGRSPSINRFCITSKQGLCLPESFMEAEALWF</sequence>
<evidence type="ECO:0000256" key="7">
    <source>
        <dbReference type="ARBA" id="ARBA00023180"/>
    </source>
</evidence>
<dbReference type="InterPro" id="IPR048287">
    <property type="entry name" value="TSPN-like_N"/>
</dbReference>
<evidence type="ECO:0000256" key="1">
    <source>
        <dbReference type="ARBA" id="ARBA00004498"/>
    </source>
</evidence>
<dbReference type="GO" id="GO:0005581">
    <property type="term" value="C:collagen trimer"/>
    <property type="evidence" value="ECO:0007669"/>
    <property type="project" value="UniProtKB-KW"/>
</dbReference>
<keyword evidence="4 9" id="KW-0732">Signal</keyword>
<gene>
    <name evidence="11" type="ORF">PECUL_23A041561</name>
</gene>
<dbReference type="Gene3D" id="2.60.120.200">
    <property type="match status" value="1"/>
</dbReference>
<evidence type="ECO:0000256" key="6">
    <source>
        <dbReference type="ARBA" id="ARBA00023119"/>
    </source>
</evidence>
<feature type="compositionally biased region" description="Basic and acidic residues" evidence="8">
    <location>
        <begin position="294"/>
        <end position="306"/>
    </location>
</feature>
<evidence type="ECO:0000256" key="8">
    <source>
        <dbReference type="SAM" id="MobiDB-lite"/>
    </source>
</evidence>
<keyword evidence="7" id="KW-0325">Glycoprotein</keyword>
<dbReference type="SUPFAM" id="SSF49899">
    <property type="entry name" value="Concanavalin A-like lectins/glucanases"/>
    <property type="match status" value="1"/>
</dbReference>
<evidence type="ECO:0000256" key="4">
    <source>
        <dbReference type="ARBA" id="ARBA00022729"/>
    </source>
</evidence>
<dbReference type="Proteomes" id="UP001295444">
    <property type="component" value="Chromosome 08"/>
</dbReference>
<evidence type="ECO:0000256" key="9">
    <source>
        <dbReference type="SAM" id="SignalP"/>
    </source>
</evidence>
<dbReference type="SMART" id="SM00210">
    <property type="entry name" value="TSPN"/>
    <property type="match status" value="1"/>
</dbReference>
<feature type="chain" id="PRO_5042086655" description="Thrombospondin-like N-terminal domain-containing protein" evidence="9">
    <location>
        <begin position="38"/>
        <end position="448"/>
    </location>
</feature>
<feature type="domain" description="Thrombospondin-like N-terminal" evidence="10">
    <location>
        <begin position="33"/>
        <end position="226"/>
    </location>
</feature>
<feature type="region of interest" description="Disordered" evidence="8">
    <location>
        <begin position="380"/>
        <end position="403"/>
    </location>
</feature>
<keyword evidence="6" id="KW-0176">Collagen</keyword>
<dbReference type="FunFam" id="2.60.120.200:FF:000085">
    <property type="entry name" value="collagen alpha-1(XXVII) chain isoform X1"/>
    <property type="match status" value="1"/>
</dbReference>
<feature type="compositionally biased region" description="Polar residues" evidence="8">
    <location>
        <begin position="389"/>
        <end position="403"/>
    </location>
</feature>
<evidence type="ECO:0000256" key="2">
    <source>
        <dbReference type="ARBA" id="ARBA00022525"/>
    </source>
</evidence>
<feature type="compositionally biased region" description="Polar residues" evidence="8">
    <location>
        <begin position="268"/>
        <end position="278"/>
    </location>
</feature>
<evidence type="ECO:0000259" key="10">
    <source>
        <dbReference type="SMART" id="SM00210"/>
    </source>
</evidence>